<comment type="caution">
    <text evidence="1">The sequence shown here is derived from an EMBL/GenBank/DDBJ whole genome shotgun (WGS) entry which is preliminary data.</text>
</comment>
<name>A0A420X1G3_9GAMM</name>
<organism evidence="1 2">
    <name type="scientific">Kushneria sinocarnis</name>
    <dbReference type="NCBI Taxonomy" id="595502"/>
    <lineage>
        <taxon>Bacteria</taxon>
        <taxon>Pseudomonadati</taxon>
        <taxon>Pseudomonadota</taxon>
        <taxon>Gammaproteobacteria</taxon>
        <taxon>Oceanospirillales</taxon>
        <taxon>Halomonadaceae</taxon>
        <taxon>Kushneria</taxon>
    </lineage>
</organism>
<proteinExistence type="predicted"/>
<reference evidence="1 2" key="1">
    <citation type="submission" date="2018-10" db="EMBL/GenBank/DDBJ databases">
        <title>Genomic Encyclopedia of Type Strains, Phase IV (KMG-IV): sequencing the most valuable type-strain genomes for metagenomic binning, comparative biology and taxonomic classification.</title>
        <authorList>
            <person name="Goeker M."/>
        </authorList>
    </citation>
    <scope>NUCLEOTIDE SEQUENCE [LARGE SCALE GENOMIC DNA]</scope>
    <source>
        <strain evidence="1 2">DSM 23229</strain>
    </source>
</reference>
<dbReference type="EMBL" id="RBIN01000001">
    <property type="protein sequence ID" value="RKR07698.1"/>
    <property type="molecule type" value="Genomic_DNA"/>
</dbReference>
<keyword evidence="2" id="KW-1185">Reference proteome</keyword>
<sequence>MPISPEHKVTLGDIKLGASDAEADKKLSNYFVTTPYVSSALELAATQFIGRKGIADQFVSERLKGSEWHNHRVSDHFLTTSGGP</sequence>
<accession>A0A420X1G3</accession>
<protein>
    <submittedName>
        <fullName evidence="1">Uncharacterized protein</fullName>
    </submittedName>
</protein>
<dbReference type="Proteomes" id="UP000281975">
    <property type="component" value="Unassembled WGS sequence"/>
</dbReference>
<dbReference type="RefSeq" id="WP_211327828.1">
    <property type="nucleotide sequence ID" value="NZ_RBIN01000001.1"/>
</dbReference>
<evidence type="ECO:0000313" key="1">
    <source>
        <dbReference type="EMBL" id="RKR07698.1"/>
    </source>
</evidence>
<dbReference type="AlphaFoldDB" id="A0A420X1G3"/>
<gene>
    <name evidence="1" type="ORF">C7446_0516</name>
</gene>
<feature type="non-terminal residue" evidence="1">
    <location>
        <position position="84"/>
    </location>
</feature>
<evidence type="ECO:0000313" key="2">
    <source>
        <dbReference type="Proteomes" id="UP000281975"/>
    </source>
</evidence>